<evidence type="ECO:0000313" key="3">
    <source>
        <dbReference type="Proteomes" id="UP001241092"/>
    </source>
</evidence>
<protein>
    <recommendedName>
        <fullName evidence="1">Treble clef zinc finger domain-containing protein</fullName>
    </recommendedName>
</protein>
<dbReference type="Gene3D" id="3.40.960.10">
    <property type="entry name" value="VSR Endonuclease"/>
    <property type="match status" value="1"/>
</dbReference>
<proteinExistence type="predicted"/>
<accession>A0AAI8TQW4</accession>
<dbReference type="EMBL" id="AP027452">
    <property type="protein sequence ID" value="BDY26885.1"/>
    <property type="molecule type" value="Genomic_DNA"/>
</dbReference>
<dbReference type="Pfam" id="PF14311">
    <property type="entry name" value="DUF4379"/>
    <property type="match status" value="1"/>
</dbReference>
<dbReference type="InterPro" id="IPR025487">
    <property type="entry name" value="DUF4379"/>
</dbReference>
<dbReference type="AlphaFoldDB" id="A0AAI8TQW4"/>
<gene>
    <name evidence="2" type="ORF">hbim_00801</name>
</gene>
<sequence length="226" mass="25338">MVADRNKYQRYRCLQCHTILDSLAYQYPVLAQEWSADNPLSAWQVRPHGQTAFEPEWVCTNNSAHVWHASLSSRTNGSDCPECRQAGKSAVELDYFAAAKTVFGSARSGVKLHSKQFSRRPAWTADIIVGLQAGEELVIEYDGSYWHSAKEDVDRAKSLDLLAGGYRLVRLREHPLPPLDIEDPKYAELVVYSTAPDPVRVMERIREAATGPCEPGTLYLARDTAL</sequence>
<evidence type="ECO:0000313" key="2">
    <source>
        <dbReference type="EMBL" id="BDY26885.1"/>
    </source>
</evidence>
<reference evidence="2" key="1">
    <citation type="submission" date="2023-03" db="EMBL/GenBank/DDBJ databases">
        <title>Draft genome sequence of a Mycolicibacterium mageritense strain H4_3_1 isolated from a hybrid biological-inorganic system reactor.</title>
        <authorList>
            <person name="Feng X."/>
            <person name="Kazama D."/>
            <person name="Sato K."/>
            <person name="Kobayashi H."/>
        </authorList>
    </citation>
    <scope>NUCLEOTIDE SEQUENCE</scope>
    <source>
        <strain evidence="2">H4_3_1</strain>
    </source>
</reference>
<feature type="domain" description="Treble clef zinc finger" evidence="1">
    <location>
        <begin position="30"/>
        <end position="85"/>
    </location>
</feature>
<name>A0AAI8TQW4_MYCME</name>
<dbReference type="Proteomes" id="UP001241092">
    <property type="component" value="Chromosome"/>
</dbReference>
<organism evidence="2 3">
    <name type="scientific">Mycolicibacterium mageritense</name>
    <name type="common">Mycobacterium mageritense</name>
    <dbReference type="NCBI Taxonomy" id="53462"/>
    <lineage>
        <taxon>Bacteria</taxon>
        <taxon>Bacillati</taxon>
        <taxon>Actinomycetota</taxon>
        <taxon>Actinomycetes</taxon>
        <taxon>Mycobacteriales</taxon>
        <taxon>Mycobacteriaceae</taxon>
        <taxon>Mycolicibacterium</taxon>
    </lineage>
</organism>
<evidence type="ECO:0000259" key="1">
    <source>
        <dbReference type="Pfam" id="PF14311"/>
    </source>
</evidence>